<accession>A0A8M1FWN6</accession>
<dbReference type="InterPro" id="IPR050614">
    <property type="entry name" value="Synaptic_Scaffolding_LAP-MAGUK"/>
</dbReference>
<dbReference type="FunFam" id="2.30.42.10:FF:000091">
    <property type="entry name" value="disks large homolog 1 isoform X8"/>
    <property type="match status" value="1"/>
</dbReference>
<dbReference type="Pfam" id="PF10600">
    <property type="entry name" value="PDZ_assoc"/>
    <property type="match status" value="1"/>
</dbReference>
<dbReference type="GO" id="GO:0043113">
    <property type="term" value="P:receptor clustering"/>
    <property type="evidence" value="ECO:0007669"/>
    <property type="project" value="TreeGrafter"/>
</dbReference>
<dbReference type="InterPro" id="IPR027417">
    <property type="entry name" value="P-loop_NTPase"/>
</dbReference>
<dbReference type="Pfam" id="PF00595">
    <property type="entry name" value="PDZ"/>
    <property type="match status" value="3"/>
</dbReference>
<dbReference type="InterPro" id="IPR020590">
    <property type="entry name" value="Guanylate_kinase_CS"/>
</dbReference>
<dbReference type="Pfam" id="PF00625">
    <property type="entry name" value="Guanylate_kin"/>
    <property type="match status" value="1"/>
</dbReference>
<dbReference type="InterPro" id="IPR035759">
    <property type="entry name" value="DLG2_SH3"/>
</dbReference>
<dbReference type="PROSITE" id="PS00856">
    <property type="entry name" value="GUANYLATE_KINASE_1"/>
    <property type="match status" value="1"/>
</dbReference>
<dbReference type="InterPro" id="IPR019583">
    <property type="entry name" value="DLG1-4_PDZ_assoc"/>
</dbReference>
<dbReference type="CDD" id="cd06724">
    <property type="entry name" value="PDZ2_Dlg1-2-4-like"/>
    <property type="match status" value="1"/>
</dbReference>
<feature type="domain" description="PDZ" evidence="6">
    <location>
        <begin position="133"/>
        <end position="220"/>
    </location>
</feature>
<dbReference type="SUPFAM" id="SSF50044">
    <property type="entry name" value="SH3-domain"/>
    <property type="match status" value="1"/>
</dbReference>
<dbReference type="PROSITE" id="PS50052">
    <property type="entry name" value="GUANYLATE_KINASE_2"/>
    <property type="match status" value="1"/>
</dbReference>
<dbReference type="FunFam" id="2.30.42.10:FF:000001">
    <property type="entry name" value="Disks large homolog 1 isoform 2"/>
    <property type="match status" value="1"/>
</dbReference>
<dbReference type="FunFam" id="3.40.50.300:FF:001402">
    <property type="entry name" value="Discs, large homolog 3 (Drosophila)"/>
    <property type="match status" value="1"/>
</dbReference>
<evidence type="ECO:0000313" key="7">
    <source>
        <dbReference type="Proteomes" id="UP000261680"/>
    </source>
</evidence>
<dbReference type="GO" id="GO:0098839">
    <property type="term" value="C:postsynaptic density membrane"/>
    <property type="evidence" value="ECO:0007669"/>
    <property type="project" value="TreeGrafter"/>
</dbReference>
<dbReference type="FunFam" id="2.30.30.40:FF:000027">
    <property type="entry name" value="Disks large homolog 3 isoform 1"/>
    <property type="match status" value="1"/>
</dbReference>
<organism evidence="7 8">
    <name type="scientific">Ursus maritimus</name>
    <name type="common">Polar bear</name>
    <name type="synonym">Thalarctos maritimus</name>
    <dbReference type="NCBI Taxonomy" id="29073"/>
    <lineage>
        <taxon>Eukaryota</taxon>
        <taxon>Metazoa</taxon>
        <taxon>Chordata</taxon>
        <taxon>Craniata</taxon>
        <taxon>Vertebrata</taxon>
        <taxon>Euteleostomi</taxon>
        <taxon>Mammalia</taxon>
        <taxon>Eutheria</taxon>
        <taxon>Laurasiatheria</taxon>
        <taxon>Carnivora</taxon>
        <taxon>Caniformia</taxon>
        <taxon>Ursidae</taxon>
        <taxon>Ursus</taxon>
    </lineage>
</organism>
<dbReference type="SMART" id="SM01277">
    <property type="entry name" value="MAGUK_N_PEST"/>
    <property type="match status" value="1"/>
</dbReference>
<dbReference type="CDD" id="cd06723">
    <property type="entry name" value="PDZ1_Dlg1-2-4-like"/>
    <property type="match status" value="1"/>
</dbReference>
<dbReference type="SMART" id="SM00326">
    <property type="entry name" value="SH3"/>
    <property type="match status" value="1"/>
</dbReference>
<dbReference type="SMART" id="SM00072">
    <property type="entry name" value="GuKc"/>
    <property type="match status" value="1"/>
</dbReference>
<dbReference type="GO" id="GO:0045197">
    <property type="term" value="P:establishment or maintenance of epithelial cell apical/basal polarity"/>
    <property type="evidence" value="ECO:0007669"/>
    <property type="project" value="TreeGrafter"/>
</dbReference>
<dbReference type="PANTHER" id="PTHR23119:SF6">
    <property type="entry name" value="DISKS LARGE HOMOLOG 2"/>
    <property type="match status" value="1"/>
</dbReference>
<evidence type="ECO:0000259" key="4">
    <source>
        <dbReference type="PROSITE" id="PS50002"/>
    </source>
</evidence>
<dbReference type="GeneID" id="103675333"/>
<dbReference type="GO" id="GO:0031594">
    <property type="term" value="C:neuromuscular junction"/>
    <property type="evidence" value="ECO:0007669"/>
    <property type="project" value="InterPro"/>
</dbReference>
<name>A0A8M1FWN6_URSMA</name>
<dbReference type="Gene3D" id="3.40.50.300">
    <property type="entry name" value="P-loop containing nucleotide triphosphate hydrolases"/>
    <property type="match status" value="1"/>
</dbReference>
<keyword evidence="2" id="KW-0677">Repeat</keyword>
<dbReference type="AlphaFoldDB" id="A0A8M1FWN6"/>
<dbReference type="PANTHER" id="PTHR23119">
    <property type="entry name" value="DISCS LARGE"/>
    <property type="match status" value="1"/>
</dbReference>
<dbReference type="CDD" id="cd12032">
    <property type="entry name" value="SH3_DLG2"/>
    <property type="match status" value="1"/>
</dbReference>
<reference evidence="8" key="1">
    <citation type="submission" date="2025-08" db="UniProtKB">
        <authorList>
            <consortium name="RefSeq"/>
        </authorList>
    </citation>
    <scope>IDENTIFICATION</scope>
    <source>
        <tissue evidence="8">Whole blood</tissue>
    </source>
</reference>
<dbReference type="PROSITE" id="PS50002">
    <property type="entry name" value="SH3"/>
    <property type="match status" value="1"/>
</dbReference>
<gene>
    <name evidence="8" type="primary">DLG2</name>
</gene>
<keyword evidence="1 3" id="KW-0728">SH3 domain</keyword>
<dbReference type="CTD" id="1740"/>
<dbReference type="SUPFAM" id="SSF52540">
    <property type="entry name" value="P-loop containing nucleoside triphosphate hydrolases"/>
    <property type="match status" value="1"/>
</dbReference>
<feature type="domain" description="Guanylate kinase-like" evidence="5">
    <location>
        <begin position="663"/>
        <end position="838"/>
    </location>
</feature>
<dbReference type="InterPro" id="IPR008144">
    <property type="entry name" value="Guanylate_kin-like_dom"/>
</dbReference>
<evidence type="ECO:0000256" key="3">
    <source>
        <dbReference type="PROSITE-ProRule" id="PRU00192"/>
    </source>
</evidence>
<dbReference type="InterPro" id="IPR001452">
    <property type="entry name" value="SH3_domain"/>
</dbReference>
<dbReference type="PIRSF" id="PIRSF001741">
    <property type="entry name" value="MAGUK_DLGH"/>
    <property type="match status" value="1"/>
</dbReference>
<feature type="domain" description="PDZ" evidence="6">
    <location>
        <begin position="404"/>
        <end position="485"/>
    </location>
</feature>
<dbReference type="GO" id="GO:0043005">
    <property type="term" value="C:neuron projection"/>
    <property type="evidence" value="ECO:0007669"/>
    <property type="project" value="InterPro"/>
</dbReference>
<dbReference type="Gene3D" id="3.30.63.10">
    <property type="entry name" value="Guanylate Kinase phosphate binding domain"/>
    <property type="match status" value="1"/>
</dbReference>
<dbReference type="InterPro" id="IPR001478">
    <property type="entry name" value="PDZ"/>
</dbReference>
<evidence type="ECO:0000259" key="6">
    <source>
        <dbReference type="PROSITE" id="PS50106"/>
    </source>
</evidence>
<sequence>MNAYLTKQHSCSRGSDGMDAGRSAPTLIRDAHCACGWQRSPQGLGYNSQTMPSSGPGGPASNRTKLVTLWDSVRKSPHKTGTKGKGTCGERCACPHGWFSPTQASPAPIIVNTDTLDTIPYVNGTEIEYEFEEITLERGNSGLGFSIAGGTDNPHIGDDPGIFITKIIPGGAAAEDGRLRVNDCILRVNEVDVSEVSHSKAVEALKEAGSIVRLYVRRRRPILETVVEIKLFKGPKGLGFSIAGGVGNQHIPGDNSIYVTKIIDGGAAQKDGRLQVGDRLLMVNNYSLEEVTHEEAVAILKNTSDVVYLKVGKPTTIYMTDPYGPPDITHSYSPPMENHLLSGNNGTLEYKTSLPPISPGRYSPIPKHMLVEDDYTSHSQHSTATRQPSVTLQRAISLEGEPRKVVLHKGSTGLGFNIVGGEDGEGIFVSFILAGGPADLSGELQRGDQILSVNGIDLRGASHEQAAAALKGAGQTVTIIAQYQPEDYARFEAKIHDLREQMMNHSMSSGSGSLRTNQKRSLYVRAMFDYDKSKDSGLPSQGLSFKYGDILHVINASDDEWWQARRVTLEGDSEEMGVIPSKRRVERKERARLKTVKFNAKPGVIDSKGSFNDKRKKSFIFSRKFPFYKNKEQSEQETSDPERGQEDFILSYEPVTRQEINYTRPVIILGPMKDRINDDLISEFPDKFGSCVPHTTRPKREYEVDGRDYHFVISREQMEKDIQEHKFIEAGQYNDNLYGTSVQSVRFVAERGKHCILDVSGNAIKRLQVAQLYPIAIFIKPKSLEPLMEMNKRLTEEQAKKTYDRAIKLEQEFGEYFTAIVQGDTLEDIYNQCKLVIEEQSGPFIWIPSKEKL</sequence>
<dbReference type="Gene3D" id="2.30.42.10">
    <property type="match status" value="3"/>
</dbReference>
<dbReference type="Gene3D" id="2.30.30.40">
    <property type="entry name" value="SH3 Domains"/>
    <property type="match status" value="2"/>
</dbReference>
<dbReference type="InterPro" id="IPR016313">
    <property type="entry name" value="DLG1-like"/>
</dbReference>
<evidence type="ECO:0000313" key="8">
    <source>
        <dbReference type="RefSeq" id="XP_040486890.1"/>
    </source>
</evidence>
<dbReference type="FunFam" id="2.30.30.40:FF:000008">
    <property type="entry name" value="Disks large homolog 1 isoform 2"/>
    <property type="match status" value="1"/>
</dbReference>
<dbReference type="SMART" id="SM00228">
    <property type="entry name" value="PDZ"/>
    <property type="match status" value="3"/>
</dbReference>
<dbReference type="GO" id="GO:0099072">
    <property type="term" value="P:regulation of postsynaptic membrane neurotransmitter receptor levels"/>
    <property type="evidence" value="ECO:0007669"/>
    <property type="project" value="TreeGrafter"/>
</dbReference>
<protein>
    <submittedName>
        <fullName evidence="8">Disks large homolog 2 isoform X4</fullName>
    </submittedName>
</protein>
<dbReference type="InterPro" id="IPR008145">
    <property type="entry name" value="GK/Ca_channel_bsu"/>
</dbReference>
<dbReference type="Pfam" id="PF00018">
    <property type="entry name" value="SH3_1"/>
    <property type="match status" value="1"/>
</dbReference>
<dbReference type="FunFam" id="2.30.42.10:FF:000002">
    <property type="entry name" value="Disks large homolog 4 isoform 2"/>
    <property type="match status" value="1"/>
</dbReference>
<dbReference type="GO" id="GO:0098609">
    <property type="term" value="P:cell-cell adhesion"/>
    <property type="evidence" value="ECO:0007669"/>
    <property type="project" value="TreeGrafter"/>
</dbReference>
<dbReference type="GO" id="GO:0007268">
    <property type="term" value="P:chemical synaptic transmission"/>
    <property type="evidence" value="ECO:0007669"/>
    <property type="project" value="InterPro"/>
</dbReference>
<dbReference type="GO" id="GO:0097120">
    <property type="term" value="P:receptor localization to synapse"/>
    <property type="evidence" value="ECO:0007669"/>
    <property type="project" value="TreeGrafter"/>
</dbReference>
<dbReference type="GO" id="GO:0019901">
    <property type="term" value="F:protein kinase binding"/>
    <property type="evidence" value="ECO:0007669"/>
    <property type="project" value="TreeGrafter"/>
</dbReference>
<dbReference type="GO" id="GO:0016323">
    <property type="term" value="C:basolateral plasma membrane"/>
    <property type="evidence" value="ECO:0007669"/>
    <property type="project" value="TreeGrafter"/>
</dbReference>
<dbReference type="Proteomes" id="UP000261680">
    <property type="component" value="Unplaced"/>
</dbReference>
<evidence type="ECO:0000259" key="5">
    <source>
        <dbReference type="PROSITE" id="PS50052"/>
    </source>
</evidence>
<dbReference type="FunFam" id="3.30.63.10:FF:000001">
    <property type="entry name" value="Disks large homolog 1 isoform 2"/>
    <property type="match status" value="1"/>
</dbReference>
<dbReference type="GO" id="GO:0035255">
    <property type="term" value="F:ionotropic glutamate receptor binding"/>
    <property type="evidence" value="ECO:0007669"/>
    <property type="project" value="TreeGrafter"/>
</dbReference>
<keyword evidence="7" id="KW-1185">Reference proteome</keyword>
<dbReference type="CDD" id="cd06795">
    <property type="entry name" value="PDZ3_Dlg1-2-4-like"/>
    <property type="match status" value="1"/>
</dbReference>
<dbReference type="PROSITE" id="PS50106">
    <property type="entry name" value="PDZ"/>
    <property type="match status" value="3"/>
</dbReference>
<feature type="domain" description="PDZ" evidence="6">
    <location>
        <begin position="228"/>
        <end position="315"/>
    </location>
</feature>
<evidence type="ECO:0000256" key="2">
    <source>
        <dbReference type="ARBA" id="ARBA00022737"/>
    </source>
</evidence>
<dbReference type="InterPro" id="IPR019590">
    <property type="entry name" value="DLG1_PEST_dom"/>
</dbReference>
<dbReference type="InterPro" id="IPR036034">
    <property type="entry name" value="PDZ_sf"/>
</dbReference>
<feature type="domain" description="SH3" evidence="4">
    <location>
        <begin position="519"/>
        <end position="589"/>
    </location>
</feature>
<evidence type="ECO:0000256" key="1">
    <source>
        <dbReference type="ARBA" id="ARBA00022443"/>
    </source>
</evidence>
<proteinExistence type="predicted"/>
<dbReference type="RefSeq" id="XP_040486890.1">
    <property type="nucleotide sequence ID" value="XM_040630956.1"/>
</dbReference>
<dbReference type="SUPFAM" id="SSF50156">
    <property type="entry name" value="PDZ domain-like"/>
    <property type="match status" value="3"/>
</dbReference>
<dbReference type="CDD" id="cd00071">
    <property type="entry name" value="GMPK"/>
    <property type="match status" value="1"/>
</dbReference>
<dbReference type="InterPro" id="IPR036028">
    <property type="entry name" value="SH3-like_dom_sf"/>
</dbReference>
<dbReference type="Pfam" id="PF10608">
    <property type="entry name" value="MAGUK_N_PEST"/>
    <property type="match status" value="1"/>
</dbReference>